<feature type="non-terminal residue" evidence="1">
    <location>
        <position position="1"/>
    </location>
</feature>
<name>X1F6H7_9ZZZZ</name>
<protein>
    <submittedName>
        <fullName evidence="1">Uncharacterized protein</fullName>
    </submittedName>
</protein>
<organism evidence="1">
    <name type="scientific">marine sediment metagenome</name>
    <dbReference type="NCBI Taxonomy" id="412755"/>
    <lineage>
        <taxon>unclassified sequences</taxon>
        <taxon>metagenomes</taxon>
        <taxon>ecological metagenomes</taxon>
    </lineage>
</organism>
<reference evidence="1" key="1">
    <citation type="journal article" date="2014" name="Front. Microbiol.">
        <title>High frequency of phylogenetically diverse reductive dehalogenase-homologous genes in deep subseafloor sedimentary metagenomes.</title>
        <authorList>
            <person name="Kawai M."/>
            <person name="Futagami T."/>
            <person name="Toyoda A."/>
            <person name="Takaki Y."/>
            <person name="Nishi S."/>
            <person name="Hori S."/>
            <person name="Arai W."/>
            <person name="Tsubouchi T."/>
            <person name="Morono Y."/>
            <person name="Uchiyama I."/>
            <person name="Ito T."/>
            <person name="Fujiyama A."/>
            <person name="Inagaki F."/>
            <person name="Takami H."/>
        </authorList>
    </citation>
    <scope>NUCLEOTIDE SEQUENCE</scope>
    <source>
        <strain evidence="1">Expedition CK06-06</strain>
    </source>
</reference>
<proteinExistence type="predicted"/>
<comment type="caution">
    <text evidence="1">The sequence shown here is derived from an EMBL/GenBank/DDBJ whole genome shotgun (WGS) entry which is preliminary data.</text>
</comment>
<dbReference type="AlphaFoldDB" id="X1F6H7"/>
<gene>
    <name evidence="1" type="ORF">S03H2_22946</name>
</gene>
<evidence type="ECO:0000313" key="1">
    <source>
        <dbReference type="EMBL" id="GAH41251.1"/>
    </source>
</evidence>
<dbReference type="EMBL" id="BARU01012445">
    <property type="protein sequence ID" value="GAH41251.1"/>
    <property type="molecule type" value="Genomic_DNA"/>
</dbReference>
<accession>X1F6H7</accession>
<sequence length="31" mass="3468">ENWLISSSFGEKHFAGGIDVLIFAVGLEFRK</sequence>